<dbReference type="EMBL" id="FQWY01000029">
    <property type="protein sequence ID" value="SHH08602.1"/>
    <property type="molecule type" value="Genomic_DNA"/>
</dbReference>
<dbReference type="GO" id="GO:0046872">
    <property type="term" value="F:metal ion binding"/>
    <property type="evidence" value="ECO:0007669"/>
    <property type="project" value="UniProtKB-UniRule"/>
</dbReference>
<dbReference type="SUPFAM" id="SSF143430">
    <property type="entry name" value="TTP0101/SSO1404-like"/>
    <property type="match status" value="1"/>
</dbReference>
<evidence type="ECO:0000256" key="6">
    <source>
        <dbReference type="ARBA" id="ARBA00022801"/>
    </source>
</evidence>
<keyword evidence="8 9" id="KW-0051">Antiviral defense</keyword>
<sequence length="96" mass="11213">MINIRVILIYDISTDDEKGKRRLVKIMKTCRKYLVHVQKSVFEGDITEGQMLLLKKEILAVINKQQDFVIIYSLPDGNKLSRDILTDTRDPMDNFL</sequence>
<dbReference type="NCBIfam" id="TIGR01573">
    <property type="entry name" value="cas2"/>
    <property type="match status" value="1"/>
</dbReference>
<evidence type="ECO:0000313" key="10">
    <source>
        <dbReference type="EMBL" id="SHH08602.1"/>
    </source>
</evidence>
<dbReference type="InterPro" id="IPR019199">
    <property type="entry name" value="Virulence_VapD/CRISPR_Cas2"/>
</dbReference>
<dbReference type="RefSeq" id="WP_242939028.1">
    <property type="nucleotide sequence ID" value="NZ_FQWY01000029.1"/>
</dbReference>
<evidence type="ECO:0000256" key="3">
    <source>
        <dbReference type="ARBA" id="ARBA00022722"/>
    </source>
</evidence>
<dbReference type="InterPro" id="IPR021127">
    <property type="entry name" value="CRISPR_associated_Cas2"/>
</dbReference>
<dbReference type="EC" id="3.1.-.-" evidence="9"/>
<evidence type="ECO:0000256" key="1">
    <source>
        <dbReference type="ARBA" id="ARBA00001946"/>
    </source>
</evidence>
<comment type="cofactor">
    <cofactor evidence="1 9">
        <name>Mg(2+)</name>
        <dbReference type="ChEBI" id="CHEBI:18420"/>
    </cofactor>
</comment>
<dbReference type="PANTHER" id="PTHR34405">
    <property type="entry name" value="CRISPR-ASSOCIATED ENDORIBONUCLEASE CAS2"/>
    <property type="match status" value="1"/>
</dbReference>
<evidence type="ECO:0000256" key="9">
    <source>
        <dbReference type="HAMAP-Rule" id="MF_01471"/>
    </source>
</evidence>
<dbReference type="STRING" id="1123382.SAMN02745221_01652"/>
<organism evidence="10 11">
    <name type="scientific">Thermosyntropha lipolytica DSM 11003</name>
    <dbReference type="NCBI Taxonomy" id="1123382"/>
    <lineage>
        <taxon>Bacteria</taxon>
        <taxon>Bacillati</taxon>
        <taxon>Bacillota</taxon>
        <taxon>Clostridia</taxon>
        <taxon>Eubacteriales</taxon>
        <taxon>Syntrophomonadaceae</taxon>
        <taxon>Thermosyntropha</taxon>
    </lineage>
</organism>
<name>A0A1M5Q3N5_9FIRM</name>
<dbReference type="PANTHER" id="PTHR34405:SF1">
    <property type="entry name" value="CRISPR-ASSOCIATED ENDORIBONUCLEASE CAS2"/>
    <property type="match status" value="1"/>
</dbReference>
<keyword evidence="7 9" id="KW-0460">Magnesium</keyword>
<evidence type="ECO:0000256" key="4">
    <source>
        <dbReference type="ARBA" id="ARBA00022723"/>
    </source>
</evidence>
<keyword evidence="3 9" id="KW-0540">Nuclease</keyword>
<evidence type="ECO:0000256" key="5">
    <source>
        <dbReference type="ARBA" id="ARBA00022759"/>
    </source>
</evidence>
<dbReference type="AlphaFoldDB" id="A0A1M5Q3N5"/>
<reference evidence="11" key="1">
    <citation type="submission" date="2016-11" db="EMBL/GenBank/DDBJ databases">
        <authorList>
            <person name="Varghese N."/>
            <person name="Submissions S."/>
        </authorList>
    </citation>
    <scope>NUCLEOTIDE SEQUENCE [LARGE SCALE GENOMIC DNA]</scope>
    <source>
        <strain evidence="11">DSM 11003</strain>
    </source>
</reference>
<gene>
    <name evidence="9" type="primary">cas2</name>
    <name evidence="10" type="ORF">SAMN02745221_01652</name>
</gene>
<keyword evidence="11" id="KW-1185">Reference proteome</keyword>
<dbReference type="GO" id="GO:0004521">
    <property type="term" value="F:RNA endonuclease activity"/>
    <property type="evidence" value="ECO:0007669"/>
    <property type="project" value="InterPro"/>
</dbReference>
<dbReference type="HAMAP" id="MF_01471">
    <property type="entry name" value="Cas2"/>
    <property type="match status" value="1"/>
</dbReference>
<evidence type="ECO:0000256" key="2">
    <source>
        <dbReference type="ARBA" id="ARBA00009959"/>
    </source>
</evidence>
<keyword evidence="4 9" id="KW-0479">Metal-binding</keyword>
<evidence type="ECO:0000256" key="8">
    <source>
        <dbReference type="ARBA" id="ARBA00023118"/>
    </source>
</evidence>
<proteinExistence type="inferred from homology"/>
<comment type="function">
    <text evidence="9">CRISPR (clustered regularly interspaced short palindromic repeat), is an adaptive immune system that provides protection against mobile genetic elements (viruses, transposable elements and conjugative plasmids). CRISPR clusters contain sequences complementary to antecedent mobile elements and target invading nucleic acids. CRISPR clusters are transcribed and processed into CRISPR RNA (crRNA). Functions as a ssRNA-specific endoribonuclease. Involved in the integration of spacer DNA into the CRISPR cassette.</text>
</comment>
<comment type="subunit">
    <text evidence="9">Homodimer, forms a heterotetramer with a Cas1 homodimer.</text>
</comment>
<dbReference type="CDD" id="cd09725">
    <property type="entry name" value="Cas2_I_II_III"/>
    <property type="match status" value="1"/>
</dbReference>
<feature type="binding site" evidence="9">
    <location>
        <position position="11"/>
    </location>
    <ligand>
        <name>Mg(2+)</name>
        <dbReference type="ChEBI" id="CHEBI:18420"/>
        <note>catalytic</note>
    </ligand>
</feature>
<accession>A0A1M5Q3N5</accession>
<dbReference type="GO" id="GO:0051607">
    <property type="term" value="P:defense response to virus"/>
    <property type="evidence" value="ECO:0007669"/>
    <property type="project" value="UniProtKB-UniRule"/>
</dbReference>
<evidence type="ECO:0000313" key="11">
    <source>
        <dbReference type="Proteomes" id="UP000242329"/>
    </source>
</evidence>
<keyword evidence="6 9" id="KW-0378">Hydrolase</keyword>
<dbReference type="Pfam" id="PF09827">
    <property type="entry name" value="CRISPR_Cas2"/>
    <property type="match status" value="1"/>
</dbReference>
<comment type="similarity">
    <text evidence="2 9">Belongs to the CRISPR-associated endoribonuclease Cas2 protein family.</text>
</comment>
<protein>
    <recommendedName>
        <fullName evidence="9">CRISPR-associated endoribonuclease Cas2</fullName>
        <ecNumber evidence="9">3.1.-.-</ecNumber>
    </recommendedName>
</protein>
<dbReference type="Gene3D" id="3.30.70.240">
    <property type="match status" value="1"/>
</dbReference>
<dbReference type="GO" id="GO:0043571">
    <property type="term" value="P:maintenance of CRISPR repeat elements"/>
    <property type="evidence" value="ECO:0007669"/>
    <property type="project" value="UniProtKB-UniRule"/>
</dbReference>
<keyword evidence="5 9" id="KW-0255">Endonuclease</keyword>
<dbReference type="Proteomes" id="UP000242329">
    <property type="component" value="Unassembled WGS sequence"/>
</dbReference>
<evidence type="ECO:0000256" key="7">
    <source>
        <dbReference type="ARBA" id="ARBA00022842"/>
    </source>
</evidence>
<dbReference type="GO" id="GO:0016787">
    <property type="term" value="F:hydrolase activity"/>
    <property type="evidence" value="ECO:0007669"/>
    <property type="project" value="UniProtKB-KW"/>
</dbReference>